<organism evidence="1 2">
    <name type="scientific">Xenopus laevis</name>
    <name type="common">African clawed frog</name>
    <dbReference type="NCBI Taxonomy" id="8355"/>
    <lineage>
        <taxon>Eukaryota</taxon>
        <taxon>Metazoa</taxon>
        <taxon>Chordata</taxon>
        <taxon>Craniata</taxon>
        <taxon>Vertebrata</taxon>
        <taxon>Euteleostomi</taxon>
        <taxon>Amphibia</taxon>
        <taxon>Batrachia</taxon>
        <taxon>Anura</taxon>
        <taxon>Pipoidea</taxon>
        <taxon>Pipidae</taxon>
        <taxon>Xenopodinae</taxon>
        <taxon>Xenopus</taxon>
        <taxon>Xenopus</taxon>
    </lineage>
</organism>
<proteinExistence type="predicted"/>
<dbReference type="EMBL" id="CM004481">
    <property type="protein sequence ID" value="OCT65134.1"/>
    <property type="molecule type" value="Genomic_DNA"/>
</dbReference>
<evidence type="ECO:0000313" key="1">
    <source>
        <dbReference type="EMBL" id="OCT65134.1"/>
    </source>
</evidence>
<evidence type="ECO:0000313" key="2">
    <source>
        <dbReference type="Proteomes" id="UP000694892"/>
    </source>
</evidence>
<reference evidence="2" key="1">
    <citation type="journal article" date="2016" name="Nature">
        <title>Genome evolution in the allotetraploid frog Xenopus laevis.</title>
        <authorList>
            <person name="Session A.M."/>
            <person name="Uno Y."/>
            <person name="Kwon T."/>
            <person name="Chapman J.A."/>
            <person name="Toyoda A."/>
            <person name="Takahashi S."/>
            <person name="Fukui A."/>
            <person name="Hikosaka A."/>
            <person name="Suzuki A."/>
            <person name="Kondo M."/>
            <person name="van Heeringen S.J."/>
            <person name="Quigley I."/>
            <person name="Heinz S."/>
            <person name="Ogino H."/>
            <person name="Ochi H."/>
            <person name="Hellsten U."/>
            <person name="Lyons J.B."/>
            <person name="Simakov O."/>
            <person name="Putnam N."/>
            <person name="Stites J."/>
            <person name="Kuroki Y."/>
            <person name="Tanaka T."/>
            <person name="Michiue T."/>
            <person name="Watanabe M."/>
            <person name="Bogdanovic O."/>
            <person name="Lister R."/>
            <person name="Georgiou G."/>
            <person name="Paranjpe S.S."/>
            <person name="van Kruijsbergen I."/>
            <person name="Shu S."/>
            <person name="Carlson J."/>
            <person name="Kinoshita T."/>
            <person name="Ohta Y."/>
            <person name="Mawaribuchi S."/>
            <person name="Jenkins J."/>
            <person name="Grimwood J."/>
            <person name="Schmutz J."/>
            <person name="Mitros T."/>
            <person name="Mozaffari S.V."/>
            <person name="Suzuki Y."/>
            <person name="Haramoto Y."/>
            <person name="Yamamoto T.S."/>
            <person name="Takagi C."/>
            <person name="Heald R."/>
            <person name="Miller K."/>
            <person name="Haudenschild C."/>
            <person name="Kitzman J."/>
            <person name="Nakayama T."/>
            <person name="Izutsu Y."/>
            <person name="Robert J."/>
            <person name="Fortriede J."/>
            <person name="Burns K."/>
            <person name="Lotay V."/>
            <person name="Karimi K."/>
            <person name="Yasuoka Y."/>
            <person name="Dichmann D.S."/>
            <person name="Flajnik M.F."/>
            <person name="Houston D.W."/>
            <person name="Shendure J."/>
            <person name="DuPasquier L."/>
            <person name="Vize P.D."/>
            <person name="Zorn A.M."/>
            <person name="Ito M."/>
            <person name="Marcotte E.M."/>
            <person name="Wallingford J.B."/>
            <person name="Ito Y."/>
            <person name="Asashima M."/>
            <person name="Ueno N."/>
            <person name="Matsuda Y."/>
            <person name="Veenstra G.J."/>
            <person name="Fujiyama A."/>
            <person name="Harland R.M."/>
            <person name="Taira M."/>
            <person name="Rokhsar D.S."/>
        </authorList>
    </citation>
    <scope>NUCLEOTIDE SEQUENCE [LARGE SCALE GENOMIC DNA]</scope>
    <source>
        <strain evidence="2">J</strain>
    </source>
</reference>
<accession>A0A974H523</accession>
<name>A0A974H523_XENLA</name>
<sequence length="76" mass="8550">MNLYESAKKHTIQNLCNETAAGTIYRLVWCPSLAQLYRYIQYIALVQSNPTDGSIYSVIHAECPSILSSPCTIREP</sequence>
<protein>
    <submittedName>
        <fullName evidence="1">Uncharacterized protein</fullName>
    </submittedName>
</protein>
<gene>
    <name evidence="1" type="ORF">XELAEV_18041373mg</name>
</gene>
<dbReference type="AlphaFoldDB" id="A0A974H523"/>
<dbReference type="Proteomes" id="UP000694892">
    <property type="component" value="Chromosome 8S"/>
</dbReference>